<dbReference type="Proteomes" id="UP001250858">
    <property type="component" value="Chromosome"/>
</dbReference>
<organism evidence="2 3">
    <name type="scientific">Streptomyces roseicoloratus</name>
    <dbReference type="NCBI Taxonomy" id="2508722"/>
    <lineage>
        <taxon>Bacteria</taxon>
        <taxon>Bacillati</taxon>
        <taxon>Actinomycetota</taxon>
        <taxon>Actinomycetes</taxon>
        <taxon>Kitasatosporales</taxon>
        <taxon>Streptomycetaceae</taxon>
        <taxon>Streptomyces</taxon>
    </lineage>
</organism>
<dbReference type="PANTHER" id="PTHR37474">
    <property type="entry name" value="RNA LIGASE/CYCLIC NUCLEOTIDE PHOSPHODIESTERASE"/>
    <property type="match status" value="1"/>
</dbReference>
<sequence>MPVPEVPRPEVPRPEVPRPGEPQAGLPGPALPVLAAAPTHRTAVAWLPPDELWPGIQAVRRVHDRQIRRWPPHVNVVYGFVPESDFARALPFAAEALRALPPFTARLRGVRWFRHRHDATVWLDPAAAGAAPWLALRAALEERFPRCADPRPFTPHLSLGRSREPAALAAECAALLGTATVSVGELVLLSRRGDGPMEVRATVPLGGPAVRH</sequence>
<reference evidence="2 3" key="1">
    <citation type="submission" date="2023-09" db="EMBL/GenBank/DDBJ databases">
        <title>Complete genome of Streptomyces roseicoloratus T14.</title>
        <authorList>
            <person name="Bashizi T."/>
            <person name="Kim M.-J."/>
            <person name="Lee G."/>
            <person name="Tagele S.B."/>
            <person name="Shin J.-H."/>
        </authorList>
    </citation>
    <scope>NUCLEOTIDE SEQUENCE [LARGE SCALE GENOMIC DNA]</scope>
    <source>
        <strain evidence="2 3">T14</strain>
    </source>
</reference>
<dbReference type="EMBL" id="CP133762">
    <property type="protein sequence ID" value="WMX45529.1"/>
    <property type="molecule type" value="Genomic_DNA"/>
</dbReference>
<accession>A0ABY9RUX5</accession>
<evidence type="ECO:0000256" key="1">
    <source>
        <dbReference type="SAM" id="MobiDB-lite"/>
    </source>
</evidence>
<dbReference type="Pfam" id="PF13563">
    <property type="entry name" value="2_5_RNA_ligase2"/>
    <property type="match status" value="1"/>
</dbReference>
<dbReference type="Gene3D" id="3.90.1140.10">
    <property type="entry name" value="Cyclic phosphodiesterase"/>
    <property type="match status" value="1"/>
</dbReference>
<evidence type="ECO:0000313" key="2">
    <source>
        <dbReference type="EMBL" id="WMX45529.1"/>
    </source>
</evidence>
<protein>
    <submittedName>
        <fullName evidence="2">2'-5' RNA ligase family protein</fullName>
    </submittedName>
</protein>
<dbReference type="InterPro" id="IPR009097">
    <property type="entry name" value="Cyclic_Pdiesterase"/>
</dbReference>
<evidence type="ECO:0000313" key="3">
    <source>
        <dbReference type="Proteomes" id="UP001250858"/>
    </source>
</evidence>
<keyword evidence="2" id="KW-0436">Ligase</keyword>
<keyword evidence="3" id="KW-1185">Reference proteome</keyword>
<dbReference type="GO" id="GO:0016874">
    <property type="term" value="F:ligase activity"/>
    <property type="evidence" value="ECO:0007669"/>
    <property type="project" value="UniProtKB-KW"/>
</dbReference>
<feature type="compositionally biased region" description="Basic and acidic residues" evidence="1">
    <location>
        <begin position="7"/>
        <end position="18"/>
    </location>
</feature>
<feature type="compositionally biased region" description="Low complexity" evidence="1">
    <location>
        <begin position="21"/>
        <end position="30"/>
    </location>
</feature>
<dbReference type="PANTHER" id="PTHR37474:SF1">
    <property type="entry name" value="2'-5' RNA LIGASE FAMILY PROTEIN"/>
    <property type="match status" value="1"/>
</dbReference>
<gene>
    <name evidence="2" type="ORF">RGF97_12620</name>
</gene>
<feature type="region of interest" description="Disordered" evidence="1">
    <location>
        <begin position="1"/>
        <end position="30"/>
    </location>
</feature>
<name>A0ABY9RUX5_9ACTN</name>
<dbReference type="RefSeq" id="WP_309548530.1">
    <property type="nucleotide sequence ID" value="NZ_CP133762.1"/>
</dbReference>
<proteinExistence type="predicted"/>
<dbReference type="SUPFAM" id="SSF55144">
    <property type="entry name" value="LigT-like"/>
    <property type="match status" value="1"/>
</dbReference>